<evidence type="ECO:0000313" key="2">
    <source>
        <dbReference type="Proteomes" id="UP001519311"/>
    </source>
</evidence>
<gene>
    <name evidence="1" type="ORF">JOF59_006050</name>
</gene>
<proteinExistence type="predicted"/>
<evidence type="ECO:0000313" key="1">
    <source>
        <dbReference type="EMBL" id="MBP2363558.1"/>
    </source>
</evidence>
<dbReference type="Proteomes" id="UP001519311">
    <property type="component" value="Unassembled WGS sequence"/>
</dbReference>
<organism evidence="1 2">
    <name type="scientific">Streptomyces clavifer</name>
    <dbReference type="NCBI Taxonomy" id="68188"/>
    <lineage>
        <taxon>Bacteria</taxon>
        <taxon>Bacillati</taxon>
        <taxon>Actinomycetota</taxon>
        <taxon>Actinomycetes</taxon>
        <taxon>Kitasatosporales</taxon>
        <taxon>Streptomycetaceae</taxon>
        <taxon>Streptomyces</taxon>
    </lineage>
</organism>
<comment type="caution">
    <text evidence="1">The sequence shown here is derived from an EMBL/GenBank/DDBJ whole genome shotgun (WGS) entry which is preliminary data.</text>
</comment>
<dbReference type="EMBL" id="JAGINS010000002">
    <property type="protein sequence ID" value="MBP2363558.1"/>
    <property type="molecule type" value="Genomic_DNA"/>
</dbReference>
<keyword evidence="2" id="KW-1185">Reference proteome</keyword>
<accession>A0ABS4VI03</accession>
<protein>
    <submittedName>
        <fullName evidence="1">Uncharacterized protein</fullName>
    </submittedName>
</protein>
<reference evidence="1 2" key="1">
    <citation type="submission" date="2021-03" db="EMBL/GenBank/DDBJ databases">
        <title>Sequencing the genomes of 1000 actinobacteria strains.</title>
        <authorList>
            <person name="Klenk H.-P."/>
        </authorList>
    </citation>
    <scope>NUCLEOTIDE SEQUENCE [LARGE SCALE GENOMIC DNA]</scope>
    <source>
        <strain evidence="1 2">DSM 40843</strain>
    </source>
</reference>
<name>A0ABS4VI03_9ACTN</name>
<sequence length="53" mass="5350">MLVMSVVVSPDDVTADHAALLFVTGVVGAVEGEVAQGGELASIRLSQELLVGV</sequence>